<comment type="subcellular location">
    <subcellularLocation>
        <location evidence="6">Cytoplasm</location>
    </subcellularLocation>
</comment>
<evidence type="ECO:0000256" key="5">
    <source>
        <dbReference type="ARBA" id="ARBA00022691"/>
    </source>
</evidence>
<evidence type="ECO:0000313" key="7">
    <source>
        <dbReference type="EMBL" id="AWN82235.1"/>
    </source>
</evidence>
<dbReference type="SUPFAM" id="SSF53335">
    <property type="entry name" value="S-adenosyl-L-methionine-dependent methyltransferases"/>
    <property type="match status" value="1"/>
</dbReference>
<organism evidence="7 8">
    <name type="scientific">Candidatus Cardinium hertigii</name>
    <dbReference type="NCBI Taxonomy" id="247481"/>
    <lineage>
        <taxon>Bacteria</taxon>
        <taxon>Pseudomonadati</taxon>
        <taxon>Bacteroidota</taxon>
        <taxon>Cytophagia</taxon>
        <taxon>Cytophagales</taxon>
        <taxon>Amoebophilaceae</taxon>
        <taxon>Candidatus Cardinium</taxon>
    </lineage>
</organism>
<keyword evidence="1 6" id="KW-0963">Cytoplasm</keyword>
<feature type="binding site" evidence="6">
    <location>
        <position position="141"/>
    </location>
    <ligand>
        <name>S-adenosyl-L-methionine</name>
        <dbReference type="ChEBI" id="CHEBI:59789"/>
    </ligand>
</feature>
<keyword evidence="2 6" id="KW-0698">rRNA processing</keyword>
<keyword evidence="5 6" id="KW-0949">S-adenosyl-L-methionine</keyword>
<proteinExistence type="inferred from homology"/>
<accession>A0A2Z3LI77</accession>
<dbReference type="NCBIfam" id="TIGR00138">
    <property type="entry name" value="rsmG_gidB"/>
    <property type="match status" value="1"/>
</dbReference>
<evidence type="ECO:0000256" key="4">
    <source>
        <dbReference type="ARBA" id="ARBA00022679"/>
    </source>
</evidence>
<dbReference type="Proteomes" id="UP000245872">
    <property type="component" value="Chromosome"/>
</dbReference>
<dbReference type="RefSeq" id="WP_109997611.1">
    <property type="nucleotide sequence ID" value="NZ_CP029619.1"/>
</dbReference>
<evidence type="ECO:0000256" key="3">
    <source>
        <dbReference type="ARBA" id="ARBA00022603"/>
    </source>
</evidence>
<dbReference type="AlphaFoldDB" id="A0A2Z3LI77"/>
<dbReference type="EC" id="2.1.1.-" evidence="6"/>
<feature type="binding site" evidence="6">
    <location>
        <position position="82"/>
    </location>
    <ligand>
        <name>S-adenosyl-L-methionine</name>
        <dbReference type="ChEBI" id="CHEBI:59789"/>
    </ligand>
</feature>
<dbReference type="GO" id="GO:0005829">
    <property type="term" value="C:cytosol"/>
    <property type="evidence" value="ECO:0007669"/>
    <property type="project" value="TreeGrafter"/>
</dbReference>
<keyword evidence="3 6" id="KW-0489">Methyltransferase</keyword>
<comment type="function">
    <text evidence="6">Specifically methylates the N7 position of a guanine in 16S rRNA.</text>
</comment>
<protein>
    <recommendedName>
        <fullName evidence="6">Ribosomal RNA small subunit methyltransferase G</fullName>
        <ecNumber evidence="6">2.1.1.-</ecNumber>
    </recommendedName>
    <alternativeName>
        <fullName evidence="6">16S rRNA 7-methylguanosine methyltransferase</fullName>
        <shortName evidence="6">16S rRNA m7G methyltransferase</shortName>
    </alternativeName>
</protein>
<dbReference type="EMBL" id="CP029619">
    <property type="protein sequence ID" value="AWN82235.1"/>
    <property type="molecule type" value="Genomic_DNA"/>
</dbReference>
<comment type="similarity">
    <text evidence="6">Belongs to the methyltransferase superfamily. RNA methyltransferase RsmG family.</text>
</comment>
<dbReference type="KEGG" id="cher:DK880_00938"/>
<keyword evidence="4 6" id="KW-0808">Transferase</keyword>
<evidence type="ECO:0000256" key="6">
    <source>
        <dbReference type="HAMAP-Rule" id="MF_00074"/>
    </source>
</evidence>
<dbReference type="InterPro" id="IPR003682">
    <property type="entry name" value="rRNA_ssu_MeTfrase_G"/>
</dbReference>
<dbReference type="Pfam" id="PF02527">
    <property type="entry name" value="GidB"/>
    <property type="match status" value="1"/>
</dbReference>
<dbReference type="OrthoDB" id="9808773at2"/>
<reference evidence="7 8" key="1">
    <citation type="submission" date="2018-05" db="EMBL/GenBank/DDBJ databases">
        <title>Candidatus Cardinium hertigii Genome Assembly.</title>
        <authorList>
            <person name="Showmaker K.C."/>
            <person name="Walden K.O."/>
            <person name="Fields C.J."/>
            <person name="Lambert K.N."/>
            <person name="Hudson M.E."/>
        </authorList>
    </citation>
    <scope>NUCLEOTIDE SEQUENCE [LARGE SCALE GENOMIC DNA]</scope>
    <source>
        <strain evidence="8">cHgTN10</strain>
    </source>
</reference>
<gene>
    <name evidence="6 7" type="primary">rsmG</name>
    <name evidence="7" type="ORF">DK880_00938</name>
</gene>
<dbReference type="Gene3D" id="3.40.50.150">
    <property type="entry name" value="Vaccinia Virus protein VP39"/>
    <property type="match status" value="1"/>
</dbReference>
<evidence type="ECO:0000313" key="8">
    <source>
        <dbReference type="Proteomes" id="UP000245872"/>
    </source>
</evidence>
<evidence type="ECO:0000256" key="2">
    <source>
        <dbReference type="ARBA" id="ARBA00022552"/>
    </source>
</evidence>
<dbReference type="InterPro" id="IPR029063">
    <property type="entry name" value="SAM-dependent_MTases_sf"/>
</dbReference>
<evidence type="ECO:0000256" key="1">
    <source>
        <dbReference type="ARBA" id="ARBA00022490"/>
    </source>
</evidence>
<keyword evidence="8" id="KW-1185">Reference proteome</keyword>
<dbReference type="PANTHER" id="PTHR31760:SF0">
    <property type="entry name" value="S-ADENOSYL-L-METHIONINE-DEPENDENT METHYLTRANSFERASES SUPERFAMILY PROTEIN"/>
    <property type="match status" value="1"/>
</dbReference>
<dbReference type="HAMAP" id="MF_00074">
    <property type="entry name" value="16SrRNA_methyltr_G"/>
    <property type="match status" value="1"/>
</dbReference>
<comment type="caution">
    <text evidence="6">Lacks conserved residue(s) required for the propagation of feature annotation.</text>
</comment>
<feature type="binding site" evidence="6">
    <location>
        <position position="77"/>
    </location>
    <ligand>
        <name>S-adenosyl-L-methionine</name>
        <dbReference type="ChEBI" id="CHEBI:59789"/>
    </ligand>
</feature>
<sequence>MNRQEQFARIIHYFPAFTADQIALLNRLDLLYGDWNSKINLISRKDIHQLYLHHVLHALAIAKVITFVPHTMVLDLGTGGGFPGIPLAIAFPEVQFHLVDAIGKKIKAVQAIAMELGLSNVTVICRREESLEQAYDFVVGRAVSNLETFYKWSKSKIAKEQKNSLPNGMLYLTGQPTTLPACMQLYALQLFFQETFFKEKCLVYAAAPPDKTF</sequence>
<name>A0A2Z3LI77_9BACT</name>
<dbReference type="PANTHER" id="PTHR31760">
    <property type="entry name" value="S-ADENOSYL-L-METHIONINE-DEPENDENT METHYLTRANSFERASES SUPERFAMILY PROTEIN"/>
    <property type="match status" value="1"/>
</dbReference>
<dbReference type="GO" id="GO:0070043">
    <property type="term" value="F:rRNA (guanine-N7-)-methyltransferase activity"/>
    <property type="evidence" value="ECO:0007669"/>
    <property type="project" value="UniProtKB-UniRule"/>
</dbReference>